<dbReference type="InterPro" id="IPR002818">
    <property type="entry name" value="DJ-1/PfpI"/>
</dbReference>
<evidence type="ECO:0000313" key="5">
    <source>
        <dbReference type="EMBL" id="TQM36867.1"/>
    </source>
</evidence>
<dbReference type="GO" id="GO:0005737">
    <property type="term" value="C:cytoplasm"/>
    <property type="evidence" value="ECO:0007669"/>
    <property type="project" value="TreeGrafter"/>
</dbReference>
<organism evidence="5 6">
    <name type="scientific">Pseudonocardia cypriaca</name>
    <dbReference type="NCBI Taxonomy" id="882449"/>
    <lineage>
        <taxon>Bacteria</taxon>
        <taxon>Bacillati</taxon>
        <taxon>Actinomycetota</taxon>
        <taxon>Actinomycetes</taxon>
        <taxon>Pseudonocardiales</taxon>
        <taxon>Pseudonocardiaceae</taxon>
        <taxon>Pseudonocardia</taxon>
    </lineage>
</organism>
<protein>
    <submittedName>
        <fullName evidence="5">DJ-1/PfpI family protein</fullName>
    </submittedName>
</protein>
<dbReference type="SUPFAM" id="SSF52317">
    <property type="entry name" value="Class I glutamine amidotransferase-like"/>
    <property type="match status" value="1"/>
</dbReference>
<dbReference type="RefSeq" id="WP_211362121.1">
    <property type="nucleotide sequence ID" value="NZ_VFPH01000002.1"/>
</dbReference>
<comment type="similarity">
    <text evidence="3">Belongs to the peptidase C56 family. HSP31-like subfamily.</text>
</comment>
<dbReference type="Pfam" id="PF01965">
    <property type="entry name" value="DJ-1_PfpI"/>
    <property type="match status" value="1"/>
</dbReference>
<keyword evidence="2" id="KW-0456">Lyase</keyword>
<evidence type="ECO:0000256" key="3">
    <source>
        <dbReference type="ARBA" id="ARBA00038493"/>
    </source>
</evidence>
<dbReference type="Proteomes" id="UP000319818">
    <property type="component" value="Unassembled WGS sequence"/>
</dbReference>
<keyword evidence="1" id="KW-0346">Stress response</keyword>
<sequence length="206" mass="22268">MAPTSKILIIVTNTPEYETAGYRTGLWLGELTHFYDCVHEHGFATTIASPQGGYVPIDPVSLAPEHMDGTTGQRYRDRRFMDLLTNTVKAADADVEDYVAIYFAGGHGVMFDFRGADLAELTAAFYQSGRVVAAVCHGPAALLDVRLGTGDPLVDGKDVTGFSWPEEEIAERADAVPFSLQDELVNLGANYSTAAPFATQWSRTGA</sequence>
<dbReference type="InterPro" id="IPR029062">
    <property type="entry name" value="Class_I_gatase-like"/>
</dbReference>
<dbReference type="EMBL" id="VFPH01000002">
    <property type="protein sequence ID" value="TQM36867.1"/>
    <property type="molecule type" value="Genomic_DNA"/>
</dbReference>
<dbReference type="GO" id="GO:0019172">
    <property type="term" value="F:glyoxalase III activity"/>
    <property type="evidence" value="ECO:0007669"/>
    <property type="project" value="TreeGrafter"/>
</dbReference>
<dbReference type="PANTHER" id="PTHR48094:SF11">
    <property type="entry name" value="GLUTATHIONE-INDEPENDENT GLYOXALASE HSP31-RELATED"/>
    <property type="match status" value="1"/>
</dbReference>
<comment type="caution">
    <text evidence="5">The sequence shown here is derived from an EMBL/GenBank/DDBJ whole genome shotgun (WGS) entry which is preliminary data.</text>
</comment>
<keyword evidence="6" id="KW-1185">Reference proteome</keyword>
<dbReference type="PANTHER" id="PTHR48094">
    <property type="entry name" value="PROTEIN/NUCLEIC ACID DEGLYCASE DJ-1-RELATED"/>
    <property type="match status" value="1"/>
</dbReference>
<dbReference type="GO" id="GO:0019243">
    <property type="term" value="P:methylglyoxal catabolic process to D-lactate via S-lactoyl-glutathione"/>
    <property type="evidence" value="ECO:0007669"/>
    <property type="project" value="TreeGrafter"/>
</dbReference>
<feature type="domain" description="DJ-1/PfpI" evidence="4">
    <location>
        <begin position="31"/>
        <end position="163"/>
    </location>
</feature>
<dbReference type="InterPro" id="IPR050325">
    <property type="entry name" value="Prot/Nucl_acid_deglycase"/>
</dbReference>
<evidence type="ECO:0000256" key="2">
    <source>
        <dbReference type="ARBA" id="ARBA00023239"/>
    </source>
</evidence>
<dbReference type="Gene3D" id="3.40.50.880">
    <property type="match status" value="1"/>
</dbReference>
<gene>
    <name evidence="5" type="ORF">FB388_4054</name>
</gene>
<evidence type="ECO:0000313" key="6">
    <source>
        <dbReference type="Proteomes" id="UP000319818"/>
    </source>
</evidence>
<accession>A0A543FSQ2</accession>
<reference evidence="5 6" key="1">
    <citation type="submission" date="2019-06" db="EMBL/GenBank/DDBJ databases">
        <title>Sequencing the genomes of 1000 actinobacteria strains.</title>
        <authorList>
            <person name="Klenk H.-P."/>
        </authorList>
    </citation>
    <scope>NUCLEOTIDE SEQUENCE [LARGE SCALE GENOMIC DNA]</scope>
    <source>
        <strain evidence="5 6">DSM 45511</strain>
    </source>
</reference>
<dbReference type="CDD" id="cd03141">
    <property type="entry name" value="GATase1_Hsp31_like"/>
    <property type="match status" value="1"/>
</dbReference>
<evidence type="ECO:0000259" key="4">
    <source>
        <dbReference type="Pfam" id="PF01965"/>
    </source>
</evidence>
<dbReference type="AlphaFoldDB" id="A0A543FSQ2"/>
<evidence type="ECO:0000256" key="1">
    <source>
        <dbReference type="ARBA" id="ARBA00023016"/>
    </source>
</evidence>
<proteinExistence type="inferred from homology"/>
<name>A0A543FSQ2_9PSEU</name>